<evidence type="ECO:0000313" key="2">
    <source>
        <dbReference type="EMBL" id="OQR87462.1"/>
    </source>
</evidence>
<keyword evidence="3" id="KW-1185">Reference proteome</keyword>
<feature type="compositionally biased region" description="Low complexity" evidence="1">
    <location>
        <begin position="27"/>
        <end position="36"/>
    </location>
</feature>
<dbReference type="EMBL" id="JNBR01001440">
    <property type="protein sequence ID" value="OQR87462.1"/>
    <property type="molecule type" value="Genomic_DNA"/>
</dbReference>
<evidence type="ECO:0000313" key="3">
    <source>
        <dbReference type="Proteomes" id="UP000243579"/>
    </source>
</evidence>
<accession>A0A1V9YP05</accession>
<dbReference type="AlphaFoldDB" id="A0A1V9YP05"/>
<sequence>MADAQKLADHFKKKAAPSGFQFSFQAPAEAPAAAKTPAKKKQAPAQAASQPVTKKSETLPTVAAVTAQMETVAVSGDDKKKKKKKKKKATAPTPSEVPVAVPLPPATTEFQFLFNFDKPGFSEAELAQLVPEPTKKKPAKAWTKKKKTPVAPPPVEPKDPAGTTTFVTLRKATDNSSEVQKMQLRYGKGKRIQTHPVKKKAPEAPDSTFKFNF</sequence>
<feature type="region of interest" description="Disordered" evidence="1">
    <location>
        <begin position="132"/>
        <end position="163"/>
    </location>
</feature>
<dbReference type="Proteomes" id="UP000243579">
    <property type="component" value="Unassembled WGS sequence"/>
</dbReference>
<comment type="caution">
    <text evidence="2">The sequence shown here is derived from an EMBL/GenBank/DDBJ whole genome shotgun (WGS) entry which is preliminary data.</text>
</comment>
<proteinExistence type="predicted"/>
<organism evidence="2 3">
    <name type="scientific">Achlya hypogyna</name>
    <name type="common">Oomycete</name>
    <name type="synonym">Protoachlya hypogyna</name>
    <dbReference type="NCBI Taxonomy" id="1202772"/>
    <lineage>
        <taxon>Eukaryota</taxon>
        <taxon>Sar</taxon>
        <taxon>Stramenopiles</taxon>
        <taxon>Oomycota</taxon>
        <taxon>Saprolegniomycetes</taxon>
        <taxon>Saprolegniales</taxon>
        <taxon>Achlyaceae</taxon>
        <taxon>Achlya</taxon>
    </lineage>
</organism>
<feature type="compositionally biased region" description="Basic residues" evidence="1">
    <location>
        <begin position="80"/>
        <end position="89"/>
    </location>
</feature>
<gene>
    <name evidence="2" type="ORF">ACHHYP_08821</name>
</gene>
<dbReference type="OrthoDB" id="79819at2759"/>
<feature type="compositionally biased region" description="Basic residues" evidence="1">
    <location>
        <begin position="187"/>
        <end position="199"/>
    </location>
</feature>
<feature type="region of interest" description="Disordered" evidence="1">
    <location>
        <begin position="27"/>
        <end position="102"/>
    </location>
</feature>
<feature type="compositionally biased region" description="Basic residues" evidence="1">
    <location>
        <begin position="136"/>
        <end position="148"/>
    </location>
</feature>
<reference evidence="2 3" key="1">
    <citation type="journal article" date="2014" name="Genome Biol. Evol.">
        <title>The secreted proteins of Achlya hypogyna and Thraustotheca clavata identify the ancestral oomycete secretome and reveal gene acquisitions by horizontal gene transfer.</title>
        <authorList>
            <person name="Misner I."/>
            <person name="Blouin N."/>
            <person name="Leonard G."/>
            <person name="Richards T.A."/>
            <person name="Lane C.E."/>
        </authorList>
    </citation>
    <scope>NUCLEOTIDE SEQUENCE [LARGE SCALE GENOMIC DNA]</scope>
    <source>
        <strain evidence="2 3">ATCC 48635</strain>
    </source>
</reference>
<evidence type="ECO:0000256" key="1">
    <source>
        <dbReference type="SAM" id="MobiDB-lite"/>
    </source>
</evidence>
<name>A0A1V9YP05_ACHHY</name>
<feature type="region of interest" description="Disordered" evidence="1">
    <location>
        <begin position="187"/>
        <end position="213"/>
    </location>
</feature>
<protein>
    <submittedName>
        <fullName evidence="2">Uncharacterized protein</fullName>
    </submittedName>
</protein>